<protein>
    <submittedName>
        <fullName evidence="2">Serine hydrolase</fullName>
    </submittedName>
</protein>
<dbReference type="GO" id="GO:0046677">
    <property type="term" value="P:response to antibiotic"/>
    <property type="evidence" value="ECO:0007669"/>
    <property type="project" value="InterPro"/>
</dbReference>
<keyword evidence="2" id="KW-0378">Hydrolase</keyword>
<dbReference type="Pfam" id="PF13354">
    <property type="entry name" value="Beta-lactamase2"/>
    <property type="match status" value="1"/>
</dbReference>
<dbReference type="GO" id="GO:0008800">
    <property type="term" value="F:beta-lactamase activity"/>
    <property type="evidence" value="ECO:0007669"/>
    <property type="project" value="InterPro"/>
</dbReference>
<comment type="caution">
    <text evidence="2">The sequence shown here is derived from an EMBL/GenBank/DDBJ whole genome shotgun (WGS) entry which is preliminary data.</text>
</comment>
<dbReference type="InterPro" id="IPR045155">
    <property type="entry name" value="Beta-lactam_cat"/>
</dbReference>
<dbReference type="PANTHER" id="PTHR35333:SF3">
    <property type="entry name" value="BETA-LACTAMASE-TYPE TRANSPEPTIDASE FOLD CONTAINING PROTEIN"/>
    <property type="match status" value="1"/>
</dbReference>
<name>A0A6L5X5B8_9FIRM</name>
<dbReference type="InterPro" id="IPR012338">
    <property type="entry name" value="Beta-lactam/transpept-like"/>
</dbReference>
<reference evidence="2 3" key="1">
    <citation type="submission" date="2019-08" db="EMBL/GenBank/DDBJ databases">
        <title>In-depth cultivation of the pig gut microbiome towards novel bacterial diversity and tailored functional studies.</title>
        <authorList>
            <person name="Wylensek D."/>
            <person name="Hitch T.C.A."/>
            <person name="Clavel T."/>
        </authorList>
    </citation>
    <scope>NUCLEOTIDE SEQUENCE [LARGE SCALE GENOMIC DNA]</scope>
    <source>
        <strain evidence="2 3">Oil+RF-744-WCA-WT-11</strain>
    </source>
</reference>
<dbReference type="PANTHER" id="PTHR35333">
    <property type="entry name" value="BETA-LACTAMASE"/>
    <property type="match status" value="1"/>
</dbReference>
<dbReference type="GO" id="GO:0030655">
    <property type="term" value="P:beta-lactam antibiotic catabolic process"/>
    <property type="evidence" value="ECO:0007669"/>
    <property type="project" value="InterPro"/>
</dbReference>
<accession>A0A6L5X5B8</accession>
<organism evidence="2 3">
    <name type="scientific">Porcincola intestinalis</name>
    <dbReference type="NCBI Taxonomy" id="2606632"/>
    <lineage>
        <taxon>Bacteria</taxon>
        <taxon>Bacillati</taxon>
        <taxon>Bacillota</taxon>
        <taxon>Clostridia</taxon>
        <taxon>Lachnospirales</taxon>
        <taxon>Lachnospiraceae</taxon>
        <taxon>Porcincola</taxon>
    </lineage>
</organism>
<feature type="domain" description="Beta-lactamase class A catalytic" evidence="1">
    <location>
        <begin position="33"/>
        <end position="240"/>
    </location>
</feature>
<gene>
    <name evidence="2" type="ORF">FYJ35_07015</name>
</gene>
<proteinExistence type="predicted"/>
<evidence type="ECO:0000313" key="2">
    <source>
        <dbReference type="EMBL" id="MSS14795.1"/>
    </source>
</evidence>
<dbReference type="Gene3D" id="3.40.710.10">
    <property type="entry name" value="DD-peptidase/beta-lactamase superfamily"/>
    <property type="match status" value="1"/>
</dbReference>
<dbReference type="AlphaFoldDB" id="A0A6L5X5B8"/>
<keyword evidence="3" id="KW-1185">Reference proteome</keyword>
<sequence length="271" mass="30852">MSATISEKLNDMAAAFPGKMQLIFRTLNGAPCEVAISPDERVVSASTIKVPVFACLLDSLEENGIPLDALHPVTKEDILDDTIVFDTGAREASWYEIAWWMIVNSDNTAANVLMKALTFPKINSWCRAHNLLSTRAERMMLDYDAIRQGRNNYISPSDYAALVIREDRLSRGEEHGSENERRKASLLMQFLRGNRDYDALLRYIWEQPVCAHKSGDLDTVAHDAGIFEWHGKRWFLGVFTSGFDGTDMNYETARSWIGRISRIVFDYMKER</sequence>
<dbReference type="RefSeq" id="WP_154524995.1">
    <property type="nucleotide sequence ID" value="NZ_JAXEDB010000174.1"/>
</dbReference>
<evidence type="ECO:0000313" key="3">
    <source>
        <dbReference type="Proteomes" id="UP000481852"/>
    </source>
</evidence>
<dbReference type="SUPFAM" id="SSF56601">
    <property type="entry name" value="beta-lactamase/transpeptidase-like"/>
    <property type="match status" value="1"/>
</dbReference>
<dbReference type="InterPro" id="IPR000871">
    <property type="entry name" value="Beta-lactam_class-A"/>
</dbReference>
<evidence type="ECO:0000259" key="1">
    <source>
        <dbReference type="Pfam" id="PF13354"/>
    </source>
</evidence>
<dbReference type="Proteomes" id="UP000481852">
    <property type="component" value="Unassembled WGS sequence"/>
</dbReference>
<dbReference type="EMBL" id="VULZ01000006">
    <property type="protein sequence ID" value="MSS14795.1"/>
    <property type="molecule type" value="Genomic_DNA"/>
</dbReference>